<evidence type="ECO:0000256" key="6">
    <source>
        <dbReference type="ARBA" id="ARBA00023163"/>
    </source>
</evidence>
<dbReference type="CDD" id="cd00018">
    <property type="entry name" value="AP2"/>
    <property type="match status" value="1"/>
</dbReference>
<dbReference type="EMBL" id="SSTD01007659">
    <property type="protein sequence ID" value="TYK18610.1"/>
    <property type="molecule type" value="Genomic_DNA"/>
</dbReference>
<dbReference type="SUPFAM" id="SSF54171">
    <property type="entry name" value="DNA-binding domain"/>
    <property type="match status" value="1"/>
</dbReference>
<sequence length="363" mass="39899">MAAAMDFYNEGSQTDHFGGELMEAIVPFIKVASSSSSSLSTFPSSSSSSSSPTPYLPPHYSSSFNTHLNFSHSASQQSNLYPNGCSTSMNPVFSDGFSTQNLIGFEQPFTIGPHQLSSSQIPHSQPQNSFLQNQTPLAFAWGEQNYQPPSSSEQQTPSFLAPKPIPMKQVGSSSKPTKLYRGVRQRHWGKWVAEIRLPRNRTRLWLGTFDTAEEAALAYDEAAFKLRGDSARLNFPNLKHQGSCVEGEFGEYRPLHSSVAAKLQAICDNLAKPQKQGNSKKPVTAAKKSRSQFCSMAEETAAVKVENSSSRAVTESDGSEASSPLSDLTFPDFTELPWDQNQAWENSMLEKYPSEIDWASILS</sequence>
<evidence type="ECO:0000256" key="3">
    <source>
        <dbReference type="ARBA" id="ARBA00023015"/>
    </source>
</evidence>
<feature type="region of interest" description="Disordered" evidence="9">
    <location>
        <begin position="305"/>
        <end position="328"/>
    </location>
</feature>
<dbReference type="Proteomes" id="UP000321947">
    <property type="component" value="Unassembled WGS sequence"/>
</dbReference>
<dbReference type="PANTHER" id="PTHR31657:SF78">
    <property type="entry name" value="ETHYLENE-RESPONSIVE TRANSCRIPTION FACTOR ERF060"/>
    <property type="match status" value="1"/>
</dbReference>
<evidence type="ECO:0000256" key="9">
    <source>
        <dbReference type="SAM" id="MobiDB-lite"/>
    </source>
</evidence>
<gene>
    <name evidence="12" type="ORF">E5676_scaffold119G001410</name>
    <name evidence="11" type="ORF">E6C27_scaffold548G001930</name>
</gene>
<dbReference type="EMBL" id="SSTE01001908">
    <property type="protein sequence ID" value="KAA0064240.1"/>
    <property type="molecule type" value="Genomic_DNA"/>
</dbReference>
<evidence type="ECO:0000256" key="8">
    <source>
        <dbReference type="ARBA" id="ARBA00024343"/>
    </source>
</evidence>
<feature type="domain" description="AP2/ERF" evidence="10">
    <location>
        <begin position="179"/>
        <end position="236"/>
    </location>
</feature>
<dbReference type="AlphaFoldDB" id="A0A5D3D521"/>
<dbReference type="InterPro" id="IPR016177">
    <property type="entry name" value="DNA-bd_dom_sf"/>
</dbReference>
<evidence type="ECO:0000256" key="4">
    <source>
        <dbReference type="ARBA" id="ARBA00023125"/>
    </source>
</evidence>
<dbReference type="FunFam" id="3.30.730.10:FF:000001">
    <property type="entry name" value="Ethylene-responsive transcription factor 2"/>
    <property type="match status" value="1"/>
</dbReference>
<dbReference type="GO" id="GO:0003700">
    <property type="term" value="F:DNA-binding transcription factor activity"/>
    <property type="evidence" value="ECO:0007669"/>
    <property type="project" value="InterPro"/>
</dbReference>
<dbReference type="STRING" id="1194695.A0A5D3D521"/>
<accession>A0A5D3D521</accession>
<dbReference type="GO" id="GO:0009873">
    <property type="term" value="P:ethylene-activated signaling pathway"/>
    <property type="evidence" value="ECO:0007669"/>
    <property type="project" value="UniProtKB-KW"/>
</dbReference>
<proteinExistence type="inferred from homology"/>
<evidence type="ECO:0000256" key="1">
    <source>
        <dbReference type="ARBA" id="ARBA00004123"/>
    </source>
</evidence>
<comment type="subcellular location">
    <subcellularLocation>
        <location evidence="1">Nucleus</location>
    </subcellularLocation>
</comment>
<evidence type="ECO:0000259" key="10">
    <source>
        <dbReference type="PROSITE" id="PS51032"/>
    </source>
</evidence>
<dbReference type="Pfam" id="PF00847">
    <property type="entry name" value="AP2"/>
    <property type="match status" value="1"/>
</dbReference>
<evidence type="ECO:0000256" key="7">
    <source>
        <dbReference type="ARBA" id="ARBA00023242"/>
    </source>
</evidence>
<keyword evidence="6" id="KW-0804">Transcription</keyword>
<keyword evidence="5" id="KW-0010">Activator</keyword>
<dbReference type="PROSITE" id="PS51032">
    <property type="entry name" value="AP2_ERF"/>
    <property type="match status" value="1"/>
</dbReference>
<evidence type="ECO:0000313" key="11">
    <source>
        <dbReference type="EMBL" id="KAA0064240.1"/>
    </source>
</evidence>
<dbReference type="OrthoDB" id="663856at2759"/>
<evidence type="ECO:0000256" key="2">
    <source>
        <dbReference type="ARBA" id="ARBA00022745"/>
    </source>
</evidence>
<dbReference type="GO" id="GO:0000976">
    <property type="term" value="F:transcription cis-regulatory region binding"/>
    <property type="evidence" value="ECO:0007669"/>
    <property type="project" value="UniProtKB-ARBA"/>
</dbReference>
<dbReference type="InterPro" id="IPR001471">
    <property type="entry name" value="AP2/ERF_dom"/>
</dbReference>
<keyword evidence="7" id="KW-0539">Nucleus</keyword>
<comment type="caution">
    <text evidence="12">The sequence shown here is derived from an EMBL/GenBank/DDBJ whole genome shotgun (WGS) entry which is preliminary data.</text>
</comment>
<keyword evidence="3" id="KW-0805">Transcription regulation</keyword>
<evidence type="ECO:0000313" key="13">
    <source>
        <dbReference type="Proteomes" id="UP000321393"/>
    </source>
</evidence>
<dbReference type="Gene3D" id="3.30.730.10">
    <property type="entry name" value="AP2/ERF domain"/>
    <property type="match status" value="1"/>
</dbReference>
<evidence type="ECO:0000256" key="5">
    <source>
        <dbReference type="ARBA" id="ARBA00023159"/>
    </source>
</evidence>
<comment type="similarity">
    <text evidence="8">Belongs to the AP2/ERF transcription factor family. ERF subfamily.</text>
</comment>
<dbReference type="InterPro" id="IPR036955">
    <property type="entry name" value="AP2/ERF_dom_sf"/>
</dbReference>
<name>A0A5D3D521_CUCMM</name>
<dbReference type="Proteomes" id="UP000321393">
    <property type="component" value="Unassembled WGS sequence"/>
</dbReference>
<keyword evidence="2" id="KW-0936">Ethylene signaling pathway</keyword>
<dbReference type="PRINTS" id="PR00367">
    <property type="entry name" value="ETHRSPELEMNT"/>
</dbReference>
<dbReference type="SMART" id="SM00380">
    <property type="entry name" value="AP2"/>
    <property type="match status" value="1"/>
</dbReference>
<organism evidence="12 14">
    <name type="scientific">Cucumis melo var. makuwa</name>
    <name type="common">Oriental melon</name>
    <dbReference type="NCBI Taxonomy" id="1194695"/>
    <lineage>
        <taxon>Eukaryota</taxon>
        <taxon>Viridiplantae</taxon>
        <taxon>Streptophyta</taxon>
        <taxon>Embryophyta</taxon>
        <taxon>Tracheophyta</taxon>
        <taxon>Spermatophyta</taxon>
        <taxon>Magnoliopsida</taxon>
        <taxon>eudicotyledons</taxon>
        <taxon>Gunneridae</taxon>
        <taxon>Pentapetalae</taxon>
        <taxon>rosids</taxon>
        <taxon>fabids</taxon>
        <taxon>Cucurbitales</taxon>
        <taxon>Cucurbitaceae</taxon>
        <taxon>Benincaseae</taxon>
        <taxon>Cucumis</taxon>
    </lineage>
</organism>
<reference evidence="13 14" key="1">
    <citation type="submission" date="2019-08" db="EMBL/GenBank/DDBJ databases">
        <title>Draft genome sequences of two oriental melons (Cucumis melo L. var makuwa).</title>
        <authorList>
            <person name="Kwon S.-Y."/>
        </authorList>
    </citation>
    <scope>NUCLEOTIDE SEQUENCE [LARGE SCALE GENOMIC DNA]</scope>
    <source>
        <strain evidence="14">cv. Chang Bougi</strain>
        <strain evidence="13">cv. SW 3</strain>
        <tissue evidence="12">Leaf</tissue>
    </source>
</reference>
<keyword evidence="4" id="KW-0238">DNA-binding</keyword>
<protein>
    <submittedName>
        <fullName evidence="12">Ethylene-responsive transcription factor RAP2-13-like</fullName>
    </submittedName>
</protein>
<evidence type="ECO:0000313" key="12">
    <source>
        <dbReference type="EMBL" id="TYK18610.1"/>
    </source>
</evidence>
<dbReference type="SMR" id="A0A5D3D521"/>
<dbReference type="GO" id="GO:0005634">
    <property type="term" value="C:nucleus"/>
    <property type="evidence" value="ECO:0007669"/>
    <property type="project" value="UniProtKB-SubCell"/>
</dbReference>
<dbReference type="PANTHER" id="PTHR31657">
    <property type="entry name" value="ETHYLENE-RESPONSIVE TRANSCRIPTION FACTOR ERF061"/>
    <property type="match status" value="1"/>
</dbReference>
<dbReference type="InterPro" id="IPR051758">
    <property type="entry name" value="ERF/AP2-like"/>
</dbReference>
<evidence type="ECO:0000313" key="14">
    <source>
        <dbReference type="Proteomes" id="UP000321947"/>
    </source>
</evidence>